<feature type="region of interest" description="Disordered" evidence="2">
    <location>
        <begin position="119"/>
        <end position="167"/>
    </location>
</feature>
<keyword evidence="1" id="KW-0479">Metal-binding</keyword>
<keyword evidence="5" id="KW-1185">Reference proteome</keyword>
<dbReference type="InterPro" id="IPR001841">
    <property type="entry name" value="Znf_RING"/>
</dbReference>
<name>A0ABR3VMV9_HUMIN</name>
<proteinExistence type="predicted"/>
<evidence type="ECO:0000256" key="2">
    <source>
        <dbReference type="SAM" id="MobiDB-lite"/>
    </source>
</evidence>
<dbReference type="Proteomes" id="UP001583172">
    <property type="component" value="Unassembled WGS sequence"/>
</dbReference>
<dbReference type="EMBL" id="JAZGSY010000021">
    <property type="protein sequence ID" value="KAL1843234.1"/>
    <property type="molecule type" value="Genomic_DNA"/>
</dbReference>
<evidence type="ECO:0000313" key="4">
    <source>
        <dbReference type="EMBL" id="KAL1843234.1"/>
    </source>
</evidence>
<evidence type="ECO:0000313" key="5">
    <source>
        <dbReference type="Proteomes" id="UP001583172"/>
    </source>
</evidence>
<accession>A0ABR3VMV9</accession>
<comment type="caution">
    <text evidence="4">The sequence shown here is derived from an EMBL/GenBank/DDBJ whole genome shotgun (WGS) entry which is preliminary data.</text>
</comment>
<evidence type="ECO:0000259" key="3">
    <source>
        <dbReference type="PROSITE" id="PS50089"/>
    </source>
</evidence>
<reference evidence="4 5" key="1">
    <citation type="journal article" date="2024" name="Commun. Biol.">
        <title>Comparative genomic analysis of thermophilic fungi reveals convergent evolutionary adaptations and gene losses.</title>
        <authorList>
            <person name="Steindorff A.S."/>
            <person name="Aguilar-Pontes M.V."/>
            <person name="Robinson A.J."/>
            <person name="Andreopoulos B."/>
            <person name="LaButti K."/>
            <person name="Kuo A."/>
            <person name="Mondo S."/>
            <person name="Riley R."/>
            <person name="Otillar R."/>
            <person name="Haridas S."/>
            <person name="Lipzen A."/>
            <person name="Grimwood J."/>
            <person name="Schmutz J."/>
            <person name="Clum A."/>
            <person name="Reid I.D."/>
            <person name="Moisan M.C."/>
            <person name="Butler G."/>
            <person name="Nguyen T.T.M."/>
            <person name="Dewar K."/>
            <person name="Conant G."/>
            <person name="Drula E."/>
            <person name="Henrissat B."/>
            <person name="Hansel C."/>
            <person name="Singer S."/>
            <person name="Hutchinson M.I."/>
            <person name="de Vries R.P."/>
            <person name="Natvig D.O."/>
            <person name="Powell A.J."/>
            <person name="Tsang A."/>
            <person name="Grigoriev I.V."/>
        </authorList>
    </citation>
    <scope>NUCLEOTIDE SEQUENCE [LARGE SCALE GENOMIC DNA]</scope>
    <source>
        <strain evidence="4 5">CBS 620.91</strain>
    </source>
</reference>
<protein>
    <recommendedName>
        <fullName evidence="3">RING-type domain-containing protein</fullName>
    </recommendedName>
</protein>
<dbReference type="InterPro" id="IPR013083">
    <property type="entry name" value="Znf_RING/FYVE/PHD"/>
</dbReference>
<dbReference type="Gene3D" id="3.30.40.10">
    <property type="entry name" value="Zinc/RING finger domain, C3HC4 (zinc finger)"/>
    <property type="match status" value="1"/>
</dbReference>
<dbReference type="SUPFAM" id="SSF57850">
    <property type="entry name" value="RING/U-box"/>
    <property type="match status" value="1"/>
</dbReference>
<dbReference type="PROSITE" id="PS50089">
    <property type="entry name" value="ZF_RING_2"/>
    <property type="match status" value="1"/>
</dbReference>
<keyword evidence="1" id="KW-0862">Zinc</keyword>
<sequence>MSSSYDQTVQENYIPNIARYMETREGPLPLVQCPVCMATKLIIPGLQKPTPDDDPEDFEEARVLPCKHVIGRPCWESWVHYKLRSSDYVADPGCPICRHPCFSDRKKLVEAYRNARQGVEDGDDSLGEAPMMISDDEDSDSEDDGYSTPATPVDDGTSDAEDGPGDGGAVVNLHANLVLIQYSTTNIEAILDEILNEAGGSYDVEIPLTRTSTPTPDLDVEMADAADLDVEMTRGEPADLDVEMTDAVAIEPDVAITDIVATDTDVEMMDESA</sequence>
<feature type="compositionally biased region" description="Acidic residues" evidence="2">
    <location>
        <begin position="134"/>
        <end position="145"/>
    </location>
</feature>
<gene>
    <name evidence="4" type="ORF">VTJ49DRAFT_2565</name>
</gene>
<evidence type="ECO:0000256" key="1">
    <source>
        <dbReference type="PROSITE-ProRule" id="PRU00175"/>
    </source>
</evidence>
<organism evidence="4 5">
    <name type="scientific">Humicola insolens</name>
    <name type="common">Soft-rot fungus</name>
    <dbReference type="NCBI Taxonomy" id="85995"/>
    <lineage>
        <taxon>Eukaryota</taxon>
        <taxon>Fungi</taxon>
        <taxon>Dikarya</taxon>
        <taxon>Ascomycota</taxon>
        <taxon>Pezizomycotina</taxon>
        <taxon>Sordariomycetes</taxon>
        <taxon>Sordariomycetidae</taxon>
        <taxon>Sordariales</taxon>
        <taxon>Chaetomiaceae</taxon>
        <taxon>Mycothermus</taxon>
    </lineage>
</organism>
<feature type="domain" description="RING-type" evidence="3">
    <location>
        <begin position="33"/>
        <end position="98"/>
    </location>
</feature>
<keyword evidence="1" id="KW-0863">Zinc-finger</keyword>